<accession>A0A6J5MBF2</accession>
<evidence type="ECO:0000313" key="2">
    <source>
        <dbReference type="EMBL" id="CAB4143632.1"/>
    </source>
</evidence>
<feature type="region of interest" description="Disordered" evidence="1">
    <location>
        <begin position="63"/>
        <end position="87"/>
    </location>
</feature>
<evidence type="ECO:0000256" key="1">
    <source>
        <dbReference type="SAM" id="MobiDB-lite"/>
    </source>
</evidence>
<name>A0A6J5MBF2_9CAUD</name>
<gene>
    <name evidence="2" type="ORF">UFOVP449_237</name>
</gene>
<protein>
    <submittedName>
        <fullName evidence="2">Uncharacterized protein</fullName>
    </submittedName>
</protein>
<organism evidence="2">
    <name type="scientific">uncultured Caudovirales phage</name>
    <dbReference type="NCBI Taxonomy" id="2100421"/>
    <lineage>
        <taxon>Viruses</taxon>
        <taxon>Duplodnaviria</taxon>
        <taxon>Heunggongvirae</taxon>
        <taxon>Uroviricota</taxon>
        <taxon>Caudoviricetes</taxon>
        <taxon>Peduoviridae</taxon>
        <taxon>Maltschvirus</taxon>
        <taxon>Maltschvirus maltsch</taxon>
    </lineage>
</organism>
<sequence>MAFYGDGKHNENMEHIAKEQFEFYIDRKVTVWVREFHNVAASSYEEAKEKMIEVFEDGRFDETFSDQDTLSGTEESMDPGDNGGYPTSELYYKDGQLILANA</sequence>
<proteinExistence type="predicted"/>
<dbReference type="EMBL" id="LR796420">
    <property type="protein sequence ID" value="CAB4143632.1"/>
    <property type="molecule type" value="Genomic_DNA"/>
</dbReference>
<reference evidence="2" key="1">
    <citation type="submission" date="2020-04" db="EMBL/GenBank/DDBJ databases">
        <authorList>
            <person name="Chiriac C."/>
            <person name="Salcher M."/>
            <person name="Ghai R."/>
            <person name="Kavagutti S V."/>
        </authorList>
    </citation>
    <scope>NUCLEOTIDE SEQUENCE</scope>
</reference>